<comment type="caution">
    <text evidence="3">The sequence shown here is derived from an EMBL/GenBank/DDBJ whole genome shotgun (WGS) entry which is preliminary data.</text>
</comment>
<dbReference type="InterPro" id="IPR036116">
    <property type="entry name" value="FN3_sf"/>
</dbReference>
<accession>A0ABW4IHR9</accession>
<dbReference type="SUPFAM" id="SSF49265">
    <property type="entry name" value="Fibronectin type III"/>
    <property type="match status" value="1"/>
</dbReference>
<organism evidence="3 4">
    <name type="scientific">Pseudopedobacter beijingensis</name>
    <dbReference type="NCBI Taxonomy" id="1207056"/>
    <lineage>
        <taxon>Bacteria</taxon>
        <taxon>Pseudomonadati</taxon>
        <taxon>Bacteroidota</taxon>
        <taxon>Sphingobacteriia</taxon>
        <taxon>Sphingobacteriales</taxon>
        <taxon>Sphingobacteriaceae</taxon>
        <taxon>Pseudopedobacter</taxon>
    </lineage>
</organism>
<keyword evidence="4" id="KW-1185">Reference proteome</keyword>
<name>A0ABW4IHR9_9SPHI</name>
<keyword evidence="1" id="KW-0732">Signal</keyword>
<evidence type="ECO:0000259" key="2">
    <source>
        <dbReference type="PROSITE" id="PS50853"/>
    </source>
</evidence>
<evidence type="ECO:0000313" key="3">
    <source>
        <dbReference type="EMBL" id="MFD1631700.1"/>
    </source>
</evidence>
<dbReference type="InterPro" id="IPR013783">
    <property type="entry name" value="Ig-like_fold"/>
</dbReference>
<feature type="chain" id="PRO_5046440402" description="Fibronectin type-III domain-containing protein" evidence="1">
    <location>
        <begin position="23"/>
        <end position="506"/>
    </location>
</feature>
<reference evidence="4" key="1">
    <citation type="journal article" date="2019" name="Int. J. Syst. Evol. Microbiol.">
        <title>The Global Catalogue of Microorganisms (GCM) 10K type strain sequencing project: providing services to taxonomists for standard genome sequencing and annotation.</title>
        <authorList>
            <consortium name="The Broad Institute Genomics Platform"/>
            <consortium name="The Broad Institute Genome Sequencing Center for Infectious Disease"/>
            <person name="Wu L."/>
            <person name="Ma J."/>
        </authorList>
    </citation>
    <scope>NUCLEOTIDE SEQUENCE [LARGE SCALE GENOMIC DNA]</scope>
    <source>
        <strain evidence="4">CCUG 53762</strain>
    </source>
</reference>
<dbReference type="EMBL" id="JBHUDG010000050">
    <property type="protein sequence ID" value="MFD1631700.1"/>
    <property type="molecule type" value="Genomic_DNA"/>
</dbReference>
<dbReference type="RefSeq" id="WP_379664067.1">
    <property type="nucleotide sequence ID" value="NZ_JBHUDG010000050.1"/>
</dbReference>
<dbReference type="Gene3D" id="2.60.40.10">
    <property type="entry name" value="Immunoglobulins"/>
    <property type="match status" value="2"/>
</dbReference>
<dbReference type="InterPro" id="IPR003961">
    <property type="entry name" value="FN3_dom"/>
</dbReference>
<feature type="signal peptide" evidence="1">
    <location>
        <begin position="1"/>
        <end position="22"/>
    </location>
</feature>
<evidence type="ECO:0000313" key="4">
    <source>
        <dbReference type="Proteomes" id="UP001597118"/>
    </source>
</evidence>
<evidence type="ECO:0000256" key="1">
    <source>
        <dbReference type="SAM" id="SignalP"/>
    </source>
</evidence>
<proteinExistence type="predicted"/>
<sequence>MMKPLKYMLLMFFTITCFKVKAQLQQQTAPPILTAKYDGGDVLLQYHPQVSIDSIIINIYRKSKNADELIKTNKKIPGNSMWMYVDTFTRKNPGVYQYRIETLINNEAKSDEVWTYAYPADLIPVAGNIKVQNLRGTNAVILSWEMKNNFMVKGIIIQRSRKKDTGFKSVAMLNGNETTYTDRVDDANEAFFYRIDMIPYNSDRIYQSASVFTMPDFTIIPAKVQHIKATQTNKHITVSWESDDEYSKAFYVRKRAQNQGEFVAASLAITANNTKKYQWTDSLSTLENNAMYQYIVVAESNSYHKSLASDTVVVFYKNMTVPLNAPQDLRVLTTNDTTYHLVWTTDSLQNENNAAFTVYLKSKGDADFKLLANGTIPALKNYLEIPKPKDGDTYKMKAIQENRSSAFSLPFTYHNAYERNFGPKYLKAAFIEGELILKWTIPNMDVASYKLYKWDGKKFVLIETINGDMEAVATKNYQAGQLNIYKLITIDKKGIENEGSKILQVN</sequence>
<feature type="domain" description="Fibronectin type-III" evidence="2">
    <location>
        <begin position="325"/>
        <end position="419"/>
    </location>
</feature>
<dbReference type="Proteomes" id="UP001597118">
    <property type="component" value="Unassembled WGS sequence"/>
</dbReference>
<protein>
    <recommendedName>
        <fullName evidence="2">Fibronectin type-III domain-containing protein</fullName>
    </recommendedName>
</protein>
<dbReference type="PROSITE" id="PS50853">
    <property type="entry name" value="FN3"/>
    <property type="match status" value="1"/>
</dbReference>
<gene>
    <name evidence="3" type="ORF">ACFSAH_17635</name>
</gene>